<dbReference type="FunFam" id="1.10.10.60:FF:000180">
    <property type="entry name" value="DnaJ (Hsp40) homolog, subfamily C, member 2"/>
    <property type="match status" value="1"/>
</dbReference>
<evidence type="ECO:0000256" key="9">
    <source>
        <dbReference type="ARBA" id="ARBA00023186"/>
    </source>
</evidence>
<dbReference type="PROSITE" id="PS50090">
    <property type="entry name" value="MYB_LIKE"/>
    <property type="match status" value="2"/>
</dbReference>
<feature type="domain" description="Myb-like" evidence="17">
    <location>
        <begin position="292"/>
        <end position="333"/>
    </location>
</feature>
<keyword evidence="4 14" id="KW-0812">Transmembrane</keyword>
<keyword evidence="8 14" id="KW-0472">Membrane</keyword>
<dbReference type="GO" id="GO:0005829">
    <property type="term" value="C:cytosol"/>
    <property type="evidence" value="ECO:0007669"/>
    <property type="project" value="UniProtKB-SubCell"/>
</dbReference>
<dbReference type="SMART" id="SM00271">
    <property type="entry name" value="DnaJ"/>
    <property type="match status" value="1"/>
</dbReference>
<dbReference type="SMART" id="SM00717">
    <property type="entry name" value="SANT"/>
    <property type="match status" value="2"/>
</dbReference>
<dbReference type="GO" id="GO:0005634">
    <property type="term" value="C:nucleus"/>
    <property type="evidence" value="ECO:0007669"/>
    <property type="project" value="UniProtKB-SubCell"/>
</dbReference>
<dbReference type="SUPFAM" id="SSF46689">
    <property type="entry name" value="Homeodomain-like"/>
    <property type="match status" value="2"/>
</dbReference>
<keyword evidence="5 15" id="KW-0732">Signal</keyword>
<evidence type="ECO:0000256" key="11">
    <source>
        <dbReference type="ARBA" id="ARBA00037847"/>
    </source>
</evidence>
<evidence type="ECO:0000256" key="10">
    <source>
        <dbReference type="ARBA" id="ARBA00023242"/>
    </source>
</evidence>
<dbReference type="InterPro" id="IPR052606">
    <property type="entry name" value="DnaJ_domain_protein"/>
</dbReference>
<feature type="chain" id="PRO_5043832400" description="DnaJ homolog subfamily C member 2" evidence="15">
    <location>
        <begin position="23"/>
        <end position="493"/>
    </location>
</feature>
<feature type="domain" description="HTH myb-type" evidence="18">
    <location>
        <begin position="292"/>
        <end position="349"/>
    </location>
</feature>
<accession>A0AAV7XS67</accession>
<dbReference type="Proteomes" id="UP001075354">
    <property type="component" value="Chromosome 5"/>
</dbReference>
<feature type="transmembrane region" description="Helical" evidence="14">
    <location>
        <begin position="127"/>
        <end position="148"/>
    </location>
</feature>
<dbReference type="GO" id="GO:0012505">
    <property type="term" value="C:endomembrane system"/>
    <property type="evidence" value="ECO:0007669"/>
    <property type="project" value="UniProtKB-SubCell"/>
</dbReference>
<evidence type="ECO:0000259" key="17">
    <source>
        <dbReference type="PROSITE" id="PS50090"/>
    </source>
</evidence>
<dbReference type="PANTHER" id="PTHR44653">
    <property type="entry name" value="DNAJ HOMOLOG SUBFAMILY C MEMBER 1"/>
    <property type="match status" value="1"/>
</dbReference>
<sequence length="493" mass="56812">MDIVRFLIISLALCTGLASAWSNDEYELFDLVEEVNKNFYELLEIPNDAGSTEIRKAFRKLSLVLHPDKNQSPDADVKFRQLVAVYDVIKDPTKRKLYNEVLVNGLPDWRSAVYYYRRVRKMGLAELSIILFIILTIGQYLVGWASYLEKKFVAQEFMSAKMKKQKKGMKKNKDENIADVEELLFIPLPSIKDTLPFQIPRFLWWSVSELPFIIRDLLEERKRKQEELRMIEEEERAAAEVAAAEKANRAPRKRKGAGISLPEITSGDDNALTQAQILAKAKKEMKMQLKNRPAQSGGLWTDDDIEKLIKLVKKYPAGTFERWEKIAEAMERTVHEVTQMAQKVKEDGYRSPNAERREFEGEVQHLVKAKKVKTKGGKLGECEPTEAEEDYESKMEASWSQIQQKALEAAMIKYPKGTTQDRWEKIAKCVPEKTKEECMLRFKYLVDMVKRKKEKENLENMQSEDNNAGESCEKSDKTENVEEQCGNEASAGQ</sequence>
<feature type="compositionally biased region" description="Basic and acidic residues" evidence="13">
    <location>
        <begin position="471"/>
        <end position="480"/>
    </location>
</feature>
<dbReference type="PROSITE" id="PS50076">
    <property type="entry name" value="DNAJ_2"/>
    <property type="match status" value="1"/>
</dbReference>
<keyword evidence="12" id="KW-0175">Coiled coil</keyword>
<dbReference type="InterPro" id="IPR036869">
    <property type="entry name" value="J_dom_sf"/>
</dbReference>
<dbReference type="InterPro" id="IPR001005">
    <property type="entry name" value="SANT/Myb"/>
</dbReference>
<protein>
    <recommendedName>
        <fullName evidence="3">DnaJ homolog subfamily C member 2</fullName>
    </recommendedName>
</protein>
<dbReference type="PRINTS" id="PR00625">
    <property type="entry name" value="JDOMAIN"/>
</dbReference>
<dbReference type="InterPro" id="IPR009057">
    <property type="entry name" value="Homeodomain-like_sf"/>
</dbReference>
<evidence type="ECO:0000256" key="5">
    <source>
        <dbReference type="ARBA" id="ARBA00022729"/>
    </source>
</evidence>
<gene>
    <name evidence="19" type="ORF">ONE63_007749</name>
</gene>
<evidence type="ECO:0000313" key="20">
    <source>
        <dbReference type="Proteomes" id="UP001075354"/>
    </source>
</evidence>
<dbReference type="EMBL" id="JAPTSV010000005">
    <property type="protein sequence ID" value="KAJ1527800.1"/>
    <property type="molecule type" value="Genomic_DNA"/>
</dbReference>
<evidence type="ECO:0000256" key="13">
    <source>
        <dbReference type="SAM" id="MobiDB-lite"/>
    </source>
</evidence>
<keyword evidence="9" id="KW-0143">Chaperone</keyword>
<evidence type="ECO:0000256" key="1">
    <source>
        <dbReference type="ARBA" id="ARBA00004123"/>
    </source>
</evidence>
<evidence type="ECO:0000259" key="16">
    <source>
        <dbReference type="PROSITE" id="PS50076"/>
    </source>
</evidence>
<feature type="region of interest" description="Disordered" evidence="13">
    <location>
        <begin position="456"/>
        <end position="493"/>
    </location>
</feature>
<evidence type="ECO:0000256" key="6">
    <source>
        <dbReference type="ARBA" id="ARBA00022737"/>
    </source>
</evidence>
<dbReference type="Pfam" id="PF23082">
    <property type="entry name" value="Myb_DNA-binding_2"/>
    <property type="match status" value="1"/>
</dbReference>
<dbReference type="Gene3D" id="1.10.287.110">
    <property type="entry name" value="DnaJ domain"/>
    <property type="match status" value="1"/>
</dbReference>
<feature type="signal peptide" evidence="15">
    <location>
        <begin position="1"/>
        <end position="22"/>
    </location>
</feature>
<evidence type="ECO:0000256" key="4">
    <source>
        <dbReference type="ARBA" id="ARBA00022692"/>
    </source>
</evidence>
<comment type="subcellular location">
    <subcellularLocation>
        <location evidence="2">Cytoplasm</location>
        <location evidence="2">Cytosol</location>
    </subcellularLocation>
    <subcellularLocation>
        <location evidence="11">Endomembrane system</location>
        <topology evidence="11">Single-pass membrane protein</topology>
    </subcellularLocation>
    <subcellularLocation>
        <location evidence="1">Nucleus</location>
    </subcellularLocation>
</comment>
<organism evidence="19 20">
    <name type="scientific">Megalurothrips usitatus</name>
    <name type="common">bean blossom thrips</name>
    <dbReference type="NCBI Taxonomy" id="439358"/>
    <lineage>
        <taxon>Eukaryota</taxon>
        <taxon>Metazoa</taxon>
        <taxon>Ecdysozoa</taxon>
        <taxon>Arthropoda</taxon>
        <taxon>Hexapoda</taxon>
        <taxon>Insecta</taxon>
        <taxon>Pterygota</taxon>
        <taxon>Neoptera</taxon>
        <taxon>Paraneoptera</taxon>
        <taxon>Thysanoptera</taxon>
        <taxon>Terebrantia</taxon>
        <taxon>Thripoidea</taxon>
        <taxon>Thripidae</taxon>
        <taxon>Megalurothrips</taxon>
    </lineage>
</organism>
<comment type="caution">
    <text evidence="19">The sequence shown here is derived from an EMBL/GenBank/DDBJ whole genome shotgun (WGS) entry which is preliminary data.</text>
</comment>
<dbReference type="PROSITE" id="PS51294">
    <property type="entry name" value="HTH_MYB"/>
    <property type="match status" value="1"/>
</dbReference>
<keyword evidence="7 14" id="KW-1133">Transmembrane helix</keyword>
<feature type="compositionally biased region" description="Polar residues" evidence="13">
    <location>
        <begin position="459"/>
        <end position="469"/>
    </location>
</feature>
<feature type="domain" description="J" evidence="16">
    <location>
        <begin position="38"/>
        <end position="102"/>
    </location>
</feature>
<evidence type="ECO:0000256" key="7">
    <source>
        <dbReference type="ARBA" id="ARBA00022989"/>
    </source>
</evidence>
<evidence type="ECO:0000259" key="18">
    <source>
        <dbReference type="PROSITE" id="PS51294"/>
    </source>
</evidence>
<feature type="coiled-coil region" evidence="12">
    <location>
        <begin position="214"/>
        <end position="241"/>
    </location>
</feature>
<evidence type="ECO:0000256" key="8">
    <source>
        <dbReference type="ARBA" id="ARBA00023136"/>
    </source>
</evidence>
<reference evidence="19" key="1">
    <citation type="submission" date="2022-12" db="EMBL/GenBank/DDBJ databases">
        <title>Chromosome-level genome assembly of the bean flower thrips Megalurothrips usitatus.</title>
        <authorList>
            <person name="Ma L."/>
            <person name="Liu Q."/>
            <person name="Li H."/>
            <person name="Cai W."/>
        </authorList>
    </citation>
    <scope>NUCLEOTIDE SEQUENCE</scope>
    <source>
        <strain evidence="19">Cailab_2022a</strain>
    </source>
</reference>
<evidence type="ECO:0000256" key="12">
    <source>
        <dbReference type="SAM" id="Coils"/>
    </source>
</evidence>
<keyword evidence="6" id="KW-0677">Repeat</keyword>
<keyword evidence="10" id="KW-0539">Nucleus</keyword>
<dbReference type="Pfam" id="PF00226">
    <property type="entry name" value="DnaJ"/>
    <property type="match status" value="1"/>
</dbReference>
<keyword evidence="20" id="KW-1185">Reference proteome</keyword>
<feature type="domain" description="Myb-like" evidence="17">
    <location>
        <begin position="391"/>
        <end position="446"/>
    </location>
</feature>
<proteinExistence type="predicted"/>
<evidence type="ECO:0000256" key="2">
    <source>
        <dbReference type="ARBA" id="ARBA00004514"/>
    </source>
</evidence>
<dbReference type="InterPro" id="IPR001623">
    <property type="entry name" value="DnaJ_domain"/>
</dbReference>
<evidence type="ECO:0000256" key="3">
    <source>
        <dbReference type="ARBA" id="ARBA00014469"/>
    </source>
</evidence>
<evidence type="ECO:0000256" key="14">
    <source>
        <dbReference type="SAM" id="Phobius"/>
    </source>
</evidence>
<dbReference type="Gene3D" id="1.10.10.60">
    <property type="entry name" value="Homeodomain-like"/>
    <property type="match status" value="2"/>
</dbReference>
<evidence type="ECO:0000313" key="19">
    <source>
        <dbReference type="EMBL" id="KAJ1527800.1"/>
    </source>
</evidence>
<dbReference type="CDD" id="cd06257">
    <property type="entry name" value="DnaJ"/>
    <property type="match status" value="1"/>
</dbReference>
<dbReference type="PANTHER" id="PTHR44653:SF2">
    <property type="entry name" value="DNAJ HOMOLOG SUBFAMILY C MEMBER 1"/>
    <property type="match status" value="1"/>
</dbReference>
<evidence type="ECO:0000256" key="15">
    <source>
        <dbReference type="SAM" id="SignalP"/>
    </source>
</evidence>
<name>A0AAV7XS67_9NEOP</name>
<dbReference type="SUPFAM" id="SSF46565">
    <property type="entry name" value="Chaperone J-domain"/>
    <property type="match status" value="1"/>
</dbReference>
<dbReference type="AlphaFoldDB" id="A0AAV7XS67"/>
<dbReference type="CDD" id="cd00167">
    <property type="entry name" value="SANT"/>
    <property type="match status" value="2"/>
</dbReference>
<dbReference type="InterPro" id="IPR017930">
    <property type="entry name" value="Myb_dom"/>
</dbReference>